<comment type="caution">
    <text evidence="2">The sequence shown here is derived from an EMBL/GenBank/DDBJ whole genome shotgun (WGS) entry which is preliminary data.</text>
</comment>
<dbReference type="RefSeq" id="WP_109667262.1">
    <property type="nucleotide sequence ID" value="NZ_QGGW01000003.1"/>
</dbReference>
<evidence type="ECO:0000313" key="2">
    <source>
        <dbReference type="EMBL" id="PWK61058.1"/>
    </source>
</evidence>
<name>A0A316GLH0_9RHOB</name>
<feature type="chain" id="PRO_5016288890" evidence="1">
    <location>
        <begin position="20"/>
        <end position="156"/>
    </location>
</feature>
<sequence length="156" mass="16744">MRSVLTAMVVALWALPALAQETGQMIIETGGDSHLFSATGVWADVHGLSAPAMEIEIAAEHADGTDVFLNFVVLDGQPREVLFRLREPDTADVYGREWTEGPGFRVVLSGLRREGAVVTVVGTFRGAIVDPFTSGGRARLRGSFVVDLVEPSYSPS</sequence>
<protein>
    <submittedName>
        <fullName evidence="2">Uncharacterized protein</fullName>
    </submittedName>
</protein>
<proteinExistence type="predicted"/>
<feature type="signal peptide" evidence="1">
    <location>
        <begin position="1"/>
        <end position="19"/>
    </location>
</feature>
<gene>
    <name evidence="2" type="ORF">C7455_103258</name>
</gene>
<organism evidence="2 3">
    <name type="scientific">Roseicyclus mahoneyensis</name>
    <dbReference type="NCBI Taxonomy" id="164332"/>
    <lineage>
        <taxon>Bacteria</taxon>
        <taxon>Pseudomonadati</taxon>
        <taxon>Pseudomonadota</taxon>
        <taxon>Alphaproteobacteria</taxon>
        <taxon>Rhodobacterales</taxon>
        <taxon>Roseobacteraceae</taxon>
        <taxon>Roseicyclus</taxon>
    </lineage>
</organism>
<dbReference type="EMBL" id="QGGW01000003">
    <property type="protein sequence ID" value="PWK61058.1"/>
    <property type="molecule type" value="Genomic_DNA"/>
</dbReference>
<reference evidence="2 3" key="1">
    <citation type="submission" date="2018-05" db="EMBL/GenBank/DDBJ databases">
        <title>Genomic Encyclopedia of Type Strains, Phase IV (KMG-IV): sequencing the most valuable type-strain genomes for metagenomic binning, comparative biology and taxonomic classification.</title>
        <authorList>
            <person name="Goeker M."/>
        </authorList>
    </citation>
    <scope>NUCLEOTIDE SEQUENCE [LARGE SCALE GENOMIC DNA]</scope>
    <source>
        <strain evidence="2 3">DSM 16097</strain>
    </source>
</reference>
<dbReference type="Proteomes" id="UP000245708">
    <property type="component" value="Unassembled WGS sequence"/>
</dbReference>
<evidence type="ECO:0000313" key="3">
    <source>
        <dbReference type="Proteomes" id="UP000245708"/>
    </source>
</evidence>
<accession>A0A316GLH0</accession>
<keyword evidence="3" id="KW-1185">Reference proteome</keyword>
<evidence type="ECO:0000256" key="1">
    <source>
        <dbReference type="SAM" id="SignalP"/>
    </source>
</evidence>
<dbReference type="AlphaFoldDB" id="A0A316GLH0"/>
<keyword evidence="1" id="KW-0732">Signal</keyword>